<keyword evidence="3" id="KW-1185">Reference proteome</keyword>
<accession>A0A318SRN5</accession>
<dbReference type="Proteomes" id="UP000248326">
    <property type="component" value="Unassembled WGS sequence"/>
</dbReference>
<feature type="domain" description="Glycosyltransferase 2-like" evidence="1">
    <location>
        <begin position="11"/>
        <end position="179"/>
    </location>
</feature>
<name>A0A318SRN5_9DEIO</name>
<reference evidence="2 3" key="1">
    <citation type="submission" date="2018-06" db="EMBL/GenBank/DDBJ databases">
        <title>Genomic Encyclopedia of Type Strains, Phase IV (KMG-IV): sequencing the most valuable type-strain genomes for metagenomic binning, comparative biology and taxonomic classification.</title>
        <authorList>
            <person name="Goeker M."/>
        </authorList>
    </citation>
    <scope>NUCLEOTIDE SEQUENCE [LARGE SCALE GENOMIC DNA]</scope>
    <source>
        <strain evidence="2 3">DSM 18048</strain>
    </source>
</reference>
<evidence type="ECO:0000313" key="2">
    <source>
        <dbReference type="EMBL" id="PYE55737.1"/>
    </source>
</evidence>
<dbReference type="InterPro" id="IPR029044">
    <property type="entry name" value="Nucleotide-diphossugar_trans"/>
</dbReference>
<dbReference type="GO" id="GO:0016758">
    <property type="term" value="F:hexosyltransferase activity"/>
    <property type="evidence" value="ECO:0007669"/>
    <property type="project" value="UniProtKB-ARBA"/>
</dbReference>
<evidence type="ECO:0000259" key="1">
    <source>
        <dbReference type="Pfam" id="PF00535"/>
    </source>
</evidence>
<dbReference type="Gene3D" id="3.90.550.10">
    <property type="entry name" value="Spore Coat Polysaccharide Biosynthesis Protein SpsA, Chain A"/>
    <property type="match status" value="1"/>
</dbReference>
<dbReference type="Pfam" id="PF00535">
    <property type="entry name" value="Glycos_transf_2"/>
    <property type="match status" value="1"/>
</dbReference>
<protein>
    <submittedName>
        <fullName evidence="2">Glycosyltransferase involved in cell wall biosynthesis</fullName>
    </submittedName>
</protein>
<dbReference type="RefSeq" id="WP_170130863.1">
    <property type="nucleotide sequence ID" value="NZ_QJSX01000002.1"/>
</dbReference>
<sequence length="323" mass="37123">MNSQAHEPLFSVIVAVYNAERFLDETLASIRRQTWRDFEVVMVDDGSTDASAEIAARYRDEDPRFTLLRTPNRGISPTRNHAIAHARGRWMAICDADDTWHPEKLERQASFIHAWPSTAPELLALGTAGYYINAASEVSKPHDLGNHTLSEVHDRFAREGVLGMINSSVVFRKDAFERLGGYREEYTPCEDTDLWTRFARVGAALNLPDRLTFYRRHGTNISDRHFVTMMLHVERIRENTRRLGRGLPELSAAAFEQTLRAEPEQYAKTMRHLRSELYRNKARSAWYNGRRAHGLVFRTVAAFMEPRVVLRQLRALLSSRAPE</sequence>
<dbReference type="AlphaFoldDB" id="A0A318SRN5"/>
<keyword evidence="2" id="KW-0808">Transferase</keyword>
<dbReference type="EMBL" id="QJSX01000002">
    <property type="protein sequence ID" value="PYE55737.1"/>
    <property type="molecule type" value="Genomic_DNA"/>
</dbReference>
<proteinExistence type="predicted"/>
<organism evidence="2 3">
    <name type="scientific">Deinococcus yavapaiensis KR-236</name>
    <dbReference type="NCBI Taxonomy" id="694435"/>
    <lineage>
        <taxon>Bacteria</taxon>
        <taxon>Thermotogati</taxon>
        <taxon>Deinococcota</taxon>
        <taxon>Deinococci</taxon>
        <taxon>Deinococcales</taxon>
        <taxon>Deinococcaceae</taxon>
        <taxon>Deinococcus</taxon>
    </lineage>
</organism>
<comment type="caution">
    <text evidence="2">The sequence shown here is derived from an EMBL/GenBank/DDBJ whole genome shotgun (WGS) entry which is preliminary data.</text>
</comment>
<gene>
    <name evidence="2" type="ORF">DES52_102100</name>
</gene>
<evidence type="ECO:0000313" key="3">
    <source>
        <dbReference type="Proteomes" id="UP000248326"/>
    </source>
</evidence>
<dbReference type="PANTHER" id="PTHR22916:SF3">
    <property type="entry name" value="UDP-GLCNAC:BETAGAL BETA-1,3-N-ACETYLGLUCOSAMINYLTRANSFERASE-LIKE PROTEIN 1"/>
    <property type="match status" value="1"/>
</dbReference>
<dbReference type="InterPro" id="IPR001173">
    <property type="entry name" value="Glyco_trans_2-like"/>
</dbReference>
<dbReference type="SUPFAM" id="SSF53448">
    <property type="entry name" value="Nucleotide-diphospho-sugar transferases"/>
    <property type="match status" value="1"/>
</dbReference>
<dbReference type="PANTHER" id="PTHR22916">
    <property type="entry name" value="GLYCOSYLTRANSFERASE"/>
    <property type="match status" value="1"/>
</dbReference>
<dbReference type="CDD" id="cd00761">
    <property type="entry name" value="Glyco_tranf_GTA_type"/>
    <property type="match status" value="1"/>
</dbReference>